<feature type="domain" description="PilZ" evidence="4">
    <location>
        <begin position="125"/>
        <end position="234"/>
    </location>
</feature>
<dbReference type="OrthoDB" id="6746848at2"/>
<dbReference type="Gene3D" id="2.40.10.220">
    <property type="entry name" value="predicted glycosyltransferase like domains"/>
    <property type="match status" value="1"/>
</dbReference>
<evidence type="ECO:0000256" key="3">
    <source>
        <dbReference type="ARBA" id="ARBA00023143"/>
    </source>
</evidence>
<dbReference type="RefSeq" id="WP_149330995.1">
    <property type="nucleotide sequence ID" value="NZ_QOVF01000001.1"/>
</dbReference>
<evidence type="ECO:0000313" key="7">
    <source>
        <dbReference type="Proteomes" id="UP000463138"/>
    </source>
</evidence>
<reference evidence="6 7" key="1">
    <citation type="submission" date="2018-07" db="EMBL/GenBank/DDBJ databases">
        <title>Pseudomonas laoshanensis sp. nov., isolated from soil.</title>
        <authorList>
            <person name="Sun J."/>
            <person name="Yu L."/>
            <person name="Wang M."/>
            <person name="Zhang C."/>
        </authorList>
    </citation>
    <scope>NUCLEOTIDE SEQUENCE [LARGE SCALE GENOMIC DNA]</scope>
    <source>
        <strain evidence="6 7">Y22</strain>
    </source>
</reference>
<dbReference type="Gene3D" id="2.30.110.10">
    <property type="entry name" value="Electron Transport, Fmn-binding Protein, Chain A"/>
    <property type="match status" value="1"/>
</dbReference>
<gene>
    <name evidence="6" type="ORF">DT594_01150</name>
</gene>
<evidence type="ECO:0000259" key="5">
    <source>
        <dbReference type="Pfam" id="PF07317"/>
    </source>
</evidence>
<keyword evidence="7" id="KW-1185">Reference proteome</keyword>
<feature type="domain" description="Type III secretion system flagellar brake protein YcgR PilZN" evidence="5">
    <location>
        <begin position="17"/>
        <end position="120"/>
    </location>
</feature>
<keyword evidence="3" id="KW-0975">Bacterial flagellum</keyword>
<keyword evidence="1" id="KW-0973">c-di-GMP</keyword>
<evidence type="ECO:0000256" key="2">
    <source>
        <dbReference type="ARBA" id="ARBA00022741"/>
    </source>
</evidence>
<accession>A0A7V7GW09</accession>
<comment type="caution">
    <text evidence="6">The sequence shown here is derived from an EMBL/GenBank/DDBJ whole genome shotgun (WGS) entry which is preliminary data.</text>
</comment>
<dbReference type="Pfam" id="PF07317">
    <property type="entry name" value="PilZN"/>
    <property type="match status" value="1"/>
</dbReference>
<dbReference type="Pfam" id="PF07238">
    <property type="entry name" value="PilZ"/>
    <property type="match status" value="1"/>
</dbReference>
<proteinExistence type="predicted"/>
<dbReference type="Proteomes" id="UP000463138">
    <property type="component" value="Unassembled WGS sequence"/>
</dbReference>
<dbReference type="EMBL" id="QOVF01000001">
    <property type="protein sequence ID" value="KAA0696000.1"/>
    <property type="molecule type" value="Genomic_DNA"/>
</dbReference>
<dbReference type="InterPro" id="IPR009926">
    <property type="entry name" value="T3SS_YcgR_PilZN"/>
</dbReference>
<evidence type="ECO:0000256" key="1">
    <source>
        <dbReference type="ARBA" id="ARBA00022636"/>
    </source>
</evidence>
<dbReference type="InterPro" id="IPR012349">
    <property type="entry name" value="Split_barrel_FMN-bd"/>
</dbReference>
<organism evidence="6 7">
    <name type="scientific">Halopseudomonas laoshanensis</name>
    <dbReference type="NCBI Taxonomy" id="2268758"/>
    <lineage>
        <taxon>Bacteria</taxon>
        <taxon>Pseudomonadati</taxon>
        <taxon>Pseudomonadota</taxon>
        <taxon>Gammaproteobacteria</taxon>
        <taxon>Pseudomonadales</taxon>
        <taxon>Pseudomonadaceae</taxon>
        <taxon>Halopseudomonas</taxon>
    </lineage>
</organism>
<protein>
    <submittedName>
        <fullName evidence="6">Pilus assembly protein PilZ</fullName>
    </submittedName>
</protein>
<sequence>MSTLFNQEAGPQPPREVRSAIEVLSLLKNIQQRHDPLTITFTDRTQRFQSFIVKIDTDSKQLWLDEMIPREGDRYAAMGESFRLETWIDGVHIRWQCPGAQTVMLDDAPAYRAAVPQEMIYHQKRGAFRAAVRRSLDVGIGIVHAKRAVSLTGSIMDISATGCKARVAGDCSHQLPPGDEFELSYLQLPDNGRSTLTLEVRHANYEAAIDETHIGLRFKQPSPLVQRQIDRFVNFLQREARRLEKDDLF</sequence>
<keyword evidence="2" id="KW-0547">Nucleotide-binding</keyword>
<dbReference type="InterPro" id="IPR009875">
    <property type="entry name" value="PilZ_domain"/>
</dbReference>
<evidence type="ECO:0000259" key="4">
    <source>
        <dbReference type="Pfam" id="PF07238"/>
    </source>
</evidence>
<dbReference type="SUPFAM" id="SSF141371">
    <property type="entry name" value="PilZ domain-like"/>
    <property type="match status" value="1"/>
</dbReference>
<name>A0A7V7GW09_9GAMM</name>
<dbReference type="GO" id="GO:0035438">
    <property type="term" value="F:cyclic-di-GMP binding"/>
    <property type="evidence" value="ECO:0007669"/>
    <property type="project" value="InterPro"/>
</dbReference>
<evidence type="ECO:0000313" key="6">
    <source>
        <dbReference type="EMBL" id="KAA0696000.1"/>
    </source>
</evidence>
<dbReference type="AlphaFoldDB" id="A0A7V7GW09"/>